<keyword evidence="4" id="KW-0862">Zinc</keyword>
<gene>
    <name evidence="7" type="ORF">OCTVUL_1B002283</name>
</gene>
<dbReference type="GO" id="GO:0000981">
    <property type="term" value="F:DNA-binding transcription factor activity, RNA polymerase II-specific"/>
    <property type="evidence" value="ECO:0007669"/>
    <property type="project" value="TreeGrafter"/>
</dbReference>
<name>A0AA36FIC1_OCTVU</name>
<dbReference type="SUPFAM" id="SSF57667">
    <property type="entry name" value="beta-beta-alpha zinc fingers"/>
    <property type="match status" value="1"/>
</dbReference>
<dbReference type="InterPro" id="IPR036236">
    <property type="entry name" value="Znf_C2H2_sf"/>
</dbReference>
<keyword evidence="1" id="KW-0479">Metal-binding</keyword>
<feature type="domain" description="C2H2-type" evidence="6">
    <location>
        <begin position="78"/>
        <end position="92"/>
    </location>
</feature>
<sequence>MMEDKLCENKVICKTQSTSMGFPAGVKKQKDKTLCTGEGVYSCDAGEKPYHCDICGKSFSRNHHLTTHKHIHTGDKPYHCDICGKSFSQKST</sequence>
<keyword evidence="3 5" id="KW-0863">Zinc-finger</keyword>
<dbReference type="InterPro" id="IPR050717">
    <property type="entry name" value="C2H2-ZF_Transcription_Reg"/>
</dbReference>
<dbReference type="PANTHER" id="PTHR14196:SF12">
    <property type="entry name" value="ZINC FINGER PROTEIN 208-LIKE"/>
    <property type="match status" value="1"/>
</dbReference>
<keyword evidence="8" id="KW-1185">Reference proteome</keyword>
<evidence type="ECO:0000256" key="1">
    <source>
        <dbReference type="ARBA" id="ARBA00022723"/>
    </source>
</evidence>
<keyword evidence="2" id="KW-0677">Repeat</keyword>
<evidence type="ECO:0000313" key="8">
    <source>
        <dbReference type="Proteomes" id="UP001162480"/>
    </source>
</evidence>
<evidence type="ECO:0000256" key="5">
    <source>
        <dbReference type="PROSITE-ProRule" id="PRU00042"/>
    </source>
</evidence>
<reference evidence="7" key="1">
    <citation type="submission" date="2023-08" db="EMBL/GenBank/DDBJ databases">
        <authorList>
            <person name="Alioto T."/>
            <person name="Alioto T."/>
            <person name="Gomez Garrido J."/>
        </authorList>
    </citation>
    <scope>NUCLEOTIDE SEQUENCE</scope>
</reference>
<organism evidence="7 8">
    <name type="scientific">Octopus vulgaris</name>
    <name type="common">Common octopus</name>
    <dbReference type="NCBI Taxonomy" id="6645"/>
    <lineage>
        <taxon>Eukaryota</taxon>
        <taxon>Metazoa</taxon>
        <taxon>Spiralia</taxon>
        <taxon>Lophotrochozoa</taxon>
        <taxon>Mollusca</taxon>
        <taxon>Cephalopoda</taxon>
        <taxon>Coleoidea</taxon>
        <taxon>Octopodiformes</taxon>
        <taxon>Octopoda</taxon>
        <taxon>Incirrata</taxon>
        <taxon>Octopodidae</taxon>
        <taxon>Octopus</taxon>
    </lineage>
</organism>
<dbReference type="PANTHER" id="PTHR14196">
    <property type="entry name" value="ODD-SKIPPED - RELATED"/>
    <property type="match status" value="1"/>
</dbReference>
<dbReference type="GO" id="GO:0045893">
    <property type="term" value="P:positive regulation of DNA-templated transcription"/>
    <property type="evidence" value="ECO:0007669"/>
    <property type="project" value="UniProtKB-ARBA"/>
</dbReference>
<dbReference type="Proteomes" id="UP001162480">
    <property type="component" value="Chromosome 21"/>
</dbReference>
<dbReference type="InterPro" id="IPR013087">
    <property type="entry name" value="Znf_C2H2_type"/>
</dbReference>
<dbReference type="EMBL" id="OX597834">
    <property type="protein sequence ID" value="CAI9738124.1"/>
    <property type="molecule type" value="Genomic_DNA"/>
</dbReference>
<dbReference type="GO" id="GO:0000977">
    <property type="term" value="F:RNA polymerase II transcription regulatory region sequence-specific DNA binding"/>
    <property type="evidence" value="ECO:0007669"/>
    <property type="project" value="TreeGrafter"/>
</dbReference>
<dbReference type="AlphaFoldDB" id="A0AA36FIC1"/>
<dbReference type="Pfam" id="PF00096">
    <property type="entry name" value="zf-C2H2"/>
    <property type="match status" value="2"/>
</dbReference>
<dbReference type="PROSITE" id="PS50157">
    <property type="entry name" value="ZINC_FINGER_C2H2_2"/>
    <property type="match status" value="2"/>
</dbReference>
<dbReference type="PROSITE" id="PS00028">
    <property type="entry name" value="ZINC_FINGER_C2H2_1"/>
    <property type="match status" value="1"/>
</dbReference>
<evidence type="ECO:0000256" key="4">
    <source>
        <dbReference type="ARBA" id="ARBA00022833"/>
    </source>
</evidence>
<dbReference type="GO" id="GO:0005634">
    <property type="term" value="C:nucleus"/>
    <property type="evidence" value="ECO:0007669"/>
    <property type="project" value="TreeGrafter"/>
</dbReference>
<dbReference type="GO" id="GO:0008270">
    <property type="term" value="F:zinc ion binding"/>
    <property type="evidence" value="ECO:0007669"/>
    <property type="project" value="UniProtKB-KW"/>
</dbReference>
<dbReference type="FunFam" id="3.30.160.60:FF:001732">
    <property type="entry name" value="Zgc:162936"/>
    <property type="match status" value="1"/>
</dbReference>
<feature type="domain" description="C2H2-type" evidence="6">
    <location>
        <begin position="50"/>
        <end position="77"/>
    </location>
</feature>
<dbReference type="Gene3D" id="3.30.160.60">
    <property type="entry name" value="Classic Zinc Finger"/>
    <property type="match status" value="2"/>
</dbReference>
<proteinExistence type="predicted"/>
<evidence type="ECO:0000259" key="6">
    <source>
        <dbReference type="PROSITE" id="PS50157"/>
    </source>
</evidence>
<evidence type="ECO:0000313" key="7">
    <source>
        <dbReference type="EMBL" id="CAI9738124.1"/>
    </source>
</evidence>
<accession>A0AA36FIC1</accession>
<evidence type="ECO:0000256" key="2">
    <source>
        <dbReference type="ARBA" id="ARBA00022737"/>
    </source>
</evidence>
<dbReference type="GO" id="GO:0005694">
    <property type="term" value="C:chromosome"/>
    <property type="evidence" value="ECO:0007669"/>
    <property type="project" value="UniProtKB-ARBA"/>
</dbReference>
<dbReference type="FunFam" id="3.30.160.60:FF:000634">
    <property type="entry name" value="Zinc finger X-chromosomal protein"/>
    <property type="match status" value="1"/>
</dbReference>
<protein>
    <submittedName>
        <fullName evidence="7">Zinc finger 271-like</fullName>
    </submittedName>
</protein>
<evidence type="ECO:0000256" key="3">
    <source>
        <dbReference type="ARBA" id="ARBA00022771"/>
    </source>
</evidence>